<organism evidence="1 2">
    <name type="scientific">Pseudoxanthomonas winnipegensis</name>
    <dbReference type="NCBI Taxonomy" id="2480810"/>
    <lineage>
        <taxon>Bacteria</taxon>
        <taxon>Pseudomonadati</taxon>
        <taxon>Pseudomonadota</taxon>
        <taxon>Gammaproteobacteria</taxon>
        <taxon>Lysobacterales</taxon>
        <taxon>Lysobacteraceae</taxon>
        <taxon>Pseudoxanthomonas</taxon>
    </lineage>
</organism>
<protein>
    <submittedName>
        <fullName evidence="1">Uncharacterized protein</fullName>
    </submittedName>
</protein>
<dbReference type="Proteomes" id="UP000292627">
    <property type="component" value="Unassembled WGS sequence"/>
</dbReference>
<comment type="caution">
    <text evidence="1">The sequence shown here is derived from an EMBL/GenBank/DDBJ whole genome shotgun (WGS) entry which is preliminary data.</text>
</comment>
<evidence type="ECO:0000313" key="2">
    <source>
        <dbReference type="Proteomes" id="UP000292627"/>
    </source>
</evidence>
<evidence type="ECO:0000313" key="1">
    <source>
        <dbReference type="EMBL" id="TAA28532.1"/>
    </source>
</evidence>
<dbReference type="EMBL" id="SHMC01000001">
    <property type="protein sequence ID" value="TAA28532.1"/>
    <property type="molecule type" value="Genomic_DNA"/>
</dbReference>
<proteinExistence type="predicted"/>
<gene>
    <name evidence="1" type="ORF">EA660_02800</name>
</gene>
<name>A0A4Q8LGE4_9GAMM</name>
<reference evidence="1 2" key="1">
    <citation type="submission" date="2019-02" db="EMBL/GenBank/DDBJ databases">
        <title>WGS of Pseudoxanthomonas species novum from clinical isolates.</title>
        <authorList>
            <person name="Bernier A.-M."/>
            <person name="Bernard K."/>
            <person name="Vachon A."/>
        </authorList>
    </citation>
    <scope>NUCLEOTIDE SEQUENCE [LARGE SCALE GENOMIC DNA]</scope>
    <source>
        <strain evidence="1 2">NML171200</strain>
    </source>
</reference>
<accession>A0A4Q8LGE4</accession>
<dbReference type="RefSeq" id="WP_130550063.1">
    <property type="nucleotide sequence ID" value="NZ_SHMC01000001.1"/>
</dbReference>
<dbReference type="AlphaFoldDB" id="A0A4Q8LGE4"/>
<sequence length="76" mass="8574">MPSKPPTPLPSRQSSAEYPDQALIRAAIAEAHRRIKRMLSAHFNDFTDKQQRQVRALLGVASTPARKATPRRKPRT</sequence>